<dbReference type="KEGG" id="mpp:MICPUCDRAFT_53582"/>
<feature type="compositionally biased region" description="Low complexity" evidence="1">
    <location>
        <begin position="294"/>
        <end position="309"/>
    </location>
</feature>
<feature type="region of interest" description="Disordered" evidence="1">
    <location>
        <begin position="1290"/>
        <end position="1336"/>
    </location>
</feature>
<evidence type="ECO:0000313" key="3">
    <source>
        <dbReference type="Proteomes" id="UP000001876"/>
    </source>
</evidence>
<dbReference type="OrthoDB" id="552790at2759"/>
<proteinExistence type="predicted"/>
<dbReference type="PANTHER" id="PTHR22028:SF9">
    <property type="entry name" value="SFI1 SPINDLE BODY DOMAIN-CONTAINING PROTEIN"/>
    <property type="match status" value="1"/>
</dbReference>
<dbReference type="EMBL" id="GG663749">
    <property type="protein sequence ID" value="EEH52060.1"/>
    <property type="molecule type" value="Genomic_DNA"/>
</dbReference>
<dbReference type="OMA" id="TWEEWIL"/>
<feature type="compositionally biased region" description="Low complexity" evidence="1">
    <location>
        <begin position="1426"/>
        <end position="1436"/>
    </location>
</feature>
<dbReference type="InterPro" id="IPR052270">
    <property type="entry name" value="CACF_protein"/>
</dbReference>
<dbReference type="GeneID" id="9689128"/>
<gene>
    <name evidence="2" type="ORF">MICPUCDRAFT_53582</name>
</gene>
<sequence>MLGELVVHGRRTAHVILNSDPKPNLSHGDVVALLGQDDDVPYAANAYADDAGGGGARYRFEQCRSLARDDFASSVGLHAPTTHLEIVRRPGGEFWGFRSRASGGKMLQATRKARRRLVFASSHFGTWEEWILLPGVSEDLSSPWTTRDLVFKNRRVDGVRLRVTALRVGTAIDPDLGGVSTATSLANSPTRTSSAFDDSIVSTTRSVTGRGDAGPEDPTLSFLREEDDTLDDTDDGRLPSAPGSPAEFFSPTAEPSSSSDPSPSRGARVPRDRPPPNAFRRPLFAEGGSGPGSRPGSRPGSTRASPSGRAIADASFASSSAGGDGSREHASALRAMGGVVAKEFVAALTKEVAARAAIEKEVLRLHSSSEELREWALAELDLLRAYSREHVEELARTIEDHRVNAALADASLANAEGANEELKASTRRLLTVVEHRAIYACGVFARRRERHVTARCFDAWWSVHADVQRKNTLLRRIGARLGNVALARALDGWRGAAADRIALRRRTRLHVMRWSHVLESSAFRAWASTSRSEIMRRRAIAATTRRNRRRTTEPAFHRWRLRVHSIRATRERTAVDDATKMARMNAQRRGFEYIATKRLRRMAYDAMWAWSDQASRQRRTRRVHTRNAMRFDARATRRFLSKVLTGWQNVASRDRFVRRVVEQRRARVGRAIYRGAFARWANWANLSASRRKLVSLIFARNVIRAIDLAWRAWKKTCDDERARRQRIMTHAAGRLVRGPATTCFVSWRVRVMEKQQKRALASKVVKRWSRRLAFSAFRSWFLCARRARRDRRVVARFRARATSRDLAYAFDGFRAGATRRKRLRALSVNAAARMRHECLSRAFYGWEASASEAARARRRARRATEFAARKTRERTAAAWAEAARETKRERALATRAASKAYRWTRWRAFNAWETRVTDERRKREFLRKHATRVTKRHLAAGFATWGEKTRENKKKRSLMRRYVEKMSQRELRRAMNGWLTHHDAAVSAKNLERRAALRMRRRRASRAFNSWVFIAERSRDARRFARRAVSKLRARVTADAFDRWLLHVDAAARRAAQMDRVVARWTHLRHARVVAGWRVAAATRRRHRTIASRVIARMSRATLARAFASWRDDAARFRKFKSLCFKVANARLASAFNAWRADADAARATRRATRKADAMRARGERRVVATALFAWRAEHEKLAHAKRIIRNHVARITANVARECVKTWIDVVEKKKAEVANLKKCLTRKRVAQKWFLRWYWDAFDNDIQDALANILGTTESTMNDVYSSPAGPGGAPSAIRGMMAIGARGGFSDSDDDDDDGDPGGGGGSDSSDDSDDYSDRGESSGGVNRHRLGDVDDADDIAEAADALFASRAHGVTFDPKNAGDVRKARRMMRQAAAKSASVTKEKPGDAAAGAGKKKKKERTPPTRPTREPAAVTKPRVDAESSSSAAAAVDAEADAWLDSPNDDDVDASGGAVKDARNAPAASDEVEPFNARIERVLEEEKNVRKAGGDFFGFL</sequence>
<reference evidence="2 3" key="1">
    <citation type="journal article" date="2009" name="Science">
        <title>Green evolution and dynamic adaptations revealed by genomes of the marine picoeukaryotes Micromonas.</title>
        <authorList>
            <person name="Worden A.Z."/>
            <person name="Lee J.H."/>
            <person name="Mock T."/>
            <person name="Rouze P."/>
            <person name="Simmons M.P."/>
            <person name="Aerts A.L."/>
            <person name="Allen A.E."/>
            <person name="Cuvelier M.L."/>
            <person name="Derelle E."/>
            <person name="Everett M.V."/>
            <person name="Foulon E."/>
            <person name="Grimwood J."/>
            <person name="Gundlach H."/>
            <person name="Henrissat B."/>
            <person name="Napoli C."/>
            <person name="McDonald S.M."/>
            <person name="Parker M.S."/>
            <person name="Rombauts S."/>
            <person name="Salamov A."/>
            <person name="Von Dassow P."/>
            <person name="Badger J.H."/>
            <person name="Coutinho P.M."/>
            <person name="Demir E."/>
            <person name="Dubchak I."/>
            <person name="Gentemann C."/>
            <person name="Eikrem W."/>
            <person name="Gready J.E."/>
            <person name="John U."/>
            <person name="Lanier W."/>
            <person name="Lindquist E.A."/>
            <person name="Lucas S."/>
            <person name="Mayer K.F."/>
            <person name="Moreau H."/>
            <person name="Not F."/>
            <person name="Otillar R."/>
            <person name="Panaud O."/>
            <person name="Pangilinan J."/>
            <person name="Paulsen I."/>
            <person name="Piegu B."/>
            <person name="Poliakov A."/>
            <person name="Robbens S."/>
            <person name="Schmutz J."/>
            <person name="Toulza E."/>
            <person name="Wyss T."/>
            <person name="Zelensky A."/>
            <person name="Zhou K."/>
            <person name="Armbrust E.V."/>
            <person name="Bhattacharya D."/>
            <person name="Goodenough U.W."/>
            <person name="Van de Peer Y."/>
            <person name="Grigoriev I.V."/>
        </authorList>
    </citation>
    <scope>NUCLEOTIDE SEQUENCE [LARGE SCALE GENOMIC DNA]</scope>
    <source>
        <strain evidence="2 3">CCMP1545</strain>
    </source>
</reference>
<feature type="compositionally biased region" description="Polar residues" evidence="1">
    <location>
        <begin position="180"/>
        <end position="207"/>
    </location>
</feature>
<dbReference type="Proteomes" id="UP000001876">
    <property type="component" value="Unassembled WGS sequence"/>
</dbReference>
<feature type="compositionally biased region" description="Acidic residues" evidence="1">
    <location>
        <begin position="1437"/>
        <end position="1452"/>
    </location>
</feature>
<feature type="compositionally biased region" description="Acidic residues" evidence="1">
    <location>
        <begin position="225"/>
        <end position="234"/>
    </location>
</feature>
<dbReference type="PANTHER" id="PTHR22028">
    <property type="entry name" value="SFI1 SPINDLE BODY DOMAIN-CONTAINING PROTEIN-RELATED"/>
    <property type="match status" value="1"/>
</dbReference>
<organism evidence="3">
    <name type="scientific">Micromonas pusilla (strain CCMP1545)</name>
    <name type="common">Picoplanktonic green alga</name>
    <dbReference type="NCBI Taxonomy" id="564608"/>
    <lineage>
        <taxon>Eukaryota</taxon>
        <taxon>Viridiplantae</taxon>
        <taxon>Chlorophyta</taxon>
        <taxon>Mamiellophyceae</taxon>
        <taxon>Mamiellales</taxon>
        <taxon>Mamiellaceae</taxon>
        <taxon>Micromonas</taxon>
    </lineage>
</organism>
<feature type="region of interest" description="Disordered" evidence="1">
    <location>
        <begin position="172"/>
        <end position="309"/>
    </location>
</feature>
<feature type="compositionally biased region" description="Acidic residues" evidence="1">
    <location>
        <begin position="1294"/>
        <end position="1303"/>
    </location>
</feature>
<name>C1N775_MICPC</name>
<dbReference type="RefSeq" id="XP_003063687.1">
    <property type="nucleotide sequence ID" value="XM_003063641.1"/>
</dbReference>
<accession>C1N775</accession>
<dbReference type="GO" id="GO:0019902">
    <property type="term" value="F:phosphatase binding"/>
    <property type="evidence" value="ECO:0007669"/>
    <property type="project" value="TreeGrafter"/>
</dbReference>
<keyword evidence="3" id="KW-1185">Reference proteome</keyword>
<feature type="compositionally biased region" description="Low complexity" evidence="1">
    <location>
        <begin position="250"/>
        <end position="264"/>
    </location>
</feature>
<dbReference type="eggNOG" id="ENOG502SB78">
    <property type="taxonomic scope" value="Eukaryota"/>
</dbReference>
<evidence type="ECO:0000256" key="1">
    <source>
        <dbReference type="SAM" id="MobiDB-lite"/>
    </source>
</evidence>
<protein>
    <submittedName>
        <fullName evidence="2">Predicted protein</fullName>
    </submittedName>
</protein>
<feature type="region of interest" description="Disordered" evidence="1">
    <location>
        <begin position="1358"/>
        <end position="1472"/>
    </location>
</feature>
<evidence type="ECO:0000313" key="2">
    <source>
        <dbReference type="EMBL" id="EEH52060.1"/>
    </source>
</evidence>